<dbReference type="PROSITE" id="PS52019">
    <property type="entry name" value="PKS_MFAS_DH"/>
    <property type="match status" value="1"/>
</dbReference>
<dbReference type="Gene3D" id="3.40.47.10">
    <property type="match status" value="2"/>
</dbReference>
<dbReference type="Proteomes" id="UP000466345">
    <property type="component" value="Unassembled WGS sequence"/>
</dbReference>
<accession>A0A7K0CMY6</accession>
<dbReference type="PROSITE" id="PS52004">
    <property type="entry name" value="KS3_2"/>
    <property type="match status" value="1"/>
</dbReference>
<dbReference type="InterPro" id="IPR042104">
    <property type="entry name" value="PKS_dehydratase_sf"/>
</dbReference>
<evidence type="ECO:0008006" key="9">
    <source>
        <dbReference type="Google" id="ProtNLM"/>
    </source>
</evidence>
<dbReference type="SUPFAM" id="SSF51735">
    <property type="entry name" value="NAD(P)-binding Rossmann-fold domains"/>
    <property type="match status" value="1"/>
</dbReference>
<dbReference type="InterPro" id="IPR050091">
    <property type="entry name" value="PKS_NRPS_Biosynth_Enz"/>
</dbReference>
<evidence type="ECO:0000256" key="2">
    <source>
        <dbReference type="ARBA" id="ARBA00022553"/>
    </source>
</evidence>
<keyword evidence="8" id="KW-1185">Reference proteome</keyword>
<dbReference type="Pfam" id="PF08659">
    <property type="entry name" value="KR"/>
    <property type="match status" value="1"/>
</dbReference>
<comment type="caution">
    <text evidence="7">The sequence shown here is derived from an EMBL/GenBank/DDBJ whole genome shotgun (WGS) entry which is preliminary data.</text>
</comment>
<evidence type="ECO:0000313" key="8">
    <source>
        <dbReference type="Proteomes" id="UP000466345"/>
    </source>
</evidence>
<dbReference type="SUPFAM" id="SSF53901">
    <property type="entry name" value="Thiolase-like"/>
    <property type="match status" value="3"/>
</dbReference>
<keyword evidence="4" id="KW-0808">Transferase</keyword>
<dbReference type="InterPro" id="IPR049900">
    <property type="entry name" value="PKS_mFAS_DH"/>
</dbReference>
<dbReference type="Pfam" id="PF02801">
    <property type="entry name" value="Ketoacyl-synt_C"/>
    <property type="match status" value="1"/>
</dbReference>
<dbReference type="GO" id="GO:0004312">
    <property type="term" value="F:fatty acid synthase activity"/>
    <property type="evidence" value="ECO:0007669"/>
    <property type="project" value="TreeGrafter"/>
</dbReference>
<dbReference type="Gene3D" id="3.10.129.110">
    <property type="entry name" value="Polyketide synthase dehydratase"/>
    <property type="match status" value="1"/>
</dbReference>
<feature type="region of interest" description="N-terminal hotdog fold" evidence="3">
    <location>
        <begin position="1229"/>
        <end position="1357"/>
    </location>
</feature>
<dbReference type="RefSeq" id="WP_153455620.1">
    <property type="nucleotide sequence ID" value="NZ_WEGJ01000024.1"/>
</dbReference>
<dbReference type="CDD" id="cd00833">
    <property type="entry name" value="PKS"/>
    <property type="match status" value="1"/>
</dbReference>
<dbReference type="SMART" id="SM00822">
    <property type="entry name" value="PKS_KR"/>
    <property type="match status" value="1"/>
</dbReference>
<evidence type="ECO:0000256" key="1">
    <source>
        <dbReference type="ARBA" id="ARBA00022450"/>
    </source>
</evidence>
<dbReference type="PANTHER" id="PTHR43775:SF37">
    <property type="entry name" value="SI:DKEY-61P9.11"/>
    <property type="match status" value="1"/>
</dbReference>
<keyword evidence="2" id="KW-0597">Phosphoprotein</keyword>
<dbReference type="Gene3D" id="3.40.50.720">
    <property type="entry name" value="NAD(P)-binding Rossmann-like Domain"/>
    <property type="match status" value="1"/>
</dbReference>
<dbReference type="InterPro" id="IPR014030">
    <property type="entry name" value="Ketoacyl_synth_N"/>
</dbReference>
<evidence type="ECO:0000256" key="4">
    <source>
        <dbReference type="RuleBase" id="RU003694"/>
    </source>
</evidence>
<evidence type="ECO:0000259" key="6">
    <source>
        <dbReference type="PROSITE" id="PS52019"/>
    </source>
</evidence>
<dbReference type="GO" id="GO:0006633">
    <property type="term" value="P:fatty acid biosynthetic process"/>
    <property type="evidence" value="ECO:0007669"/>
    <property type="project" value="TreeGrafter"/>
</dbReference>
<dbReference type="InterPro" id="IPR057326">
    <property type="entry name" value="KR_dom"/>
</dbReference>
<dbReference type="InterPro" id="IPR020841">
    <property type="entry name" value="PKS_Beta-ketoAc_synthase_dom"/>
</dbReference>
<gene>
    <name evidence="7" type="ORF">SRB5_49470</name>
</gene>
<comment type="similarity">
    <text evidence="4">Belongs to the thiolase-like superfamily. Beta-ketoacyl-ACP synthases family.</text>
</comment>
<feature type="domain" description="Ketosynthase family 3 (KS3)" evidence="5">
    <location>
        <begin position="49"/>
        <end position="476"/>
    </location>
</feature>
<evidence type="ECO:0000256" key="3">
    <source>
        <dbReference type="PROSITE-ProRule" id="PRU01363"/>
    </source>
</evidence>
<dbReference type="InterPro" id="IPR016039">
    <property type="entry name" value="Thiolase-like"/>
</dbReference>
<protein>
    <recommendedName>
        <fullName evidence="9">Polyketide synthase</fullName>
    </recommendedName>
</protein>
<proteinExistence type="inferred from homology"/>
<dbReference type="InterPro" id="IPR013968">
    <property type="entry name" value="PKS_KR"/>
</dbReference>
<keyword evidence="1" id="KW-0596">Phosphopantetheine</keyword>
<sequence length="1506" mass="159189">MADPARYLVETTDRAAAEELAATLRSGGRPATVRNAASLPLLPGGEPAPDAIVAVGMGVAVPGASSPDEFWELLRDREPQFSEPGPRMDIDALWSADPAAPDKTYTRTAGFIHAEGGDPRVAPFRPHPGLDGFTGREASGRWLRHGVLQALEGVRHGDGVRVFAAVGMTADGGHAAEQSLLRHAGRLLTGEDDPLAALYPAGDGDLGRTAPYRVVREALDGLVEPAETVVVDTACSSSLYSFDFGMRALREGRADLALCGGVYSVNAQTMVLFSKLDGLARGGLVRSLDTGADGVLFADGAAVVALKTYARAMADGDPVLGFVLGFGGSSDGRGKAVYAPNPAGQRIALERAWAAAGVVPEEIDWVVAHATGTSAGDQAEIEALTTAAPAKRWTLTSNKSLVGHTGWAAGAVNVIHALLALRHGVIPAQRLYDGPASDAVDIPRASLPWPATTHGRTAAVSAMGFGGTNAHLIVGDRPRATVRTAAVPEPVVVVATTATEPAGGAAVFGDTFPVPAPLEVRLPPAVLARLDLSQLMALRCALDLRGDWTKDPATAARTGLYVGHSGQVRQAMACTLRAYLDDIARRFGPDLGAAARALAPEANSDSLPGLMPNIIASRVAQLLDVHGPNMTLDAGPDSSHAALAAACRALTAGELDAAVAIGVNGCADLVRPPDGRETGEAVAGVVLMRRSTAAAHGLTPLGELRLADGSPVARAPEGPRYTHAAEGLLALHQALREAEAPVRLAPRAPGTPALVCDPAPRAADLGDLRPYVLRTRRLERPEVRAPLPAPGPDTLLITNAPDHAPLVRTPDDLAATTDARDIRVVFDARQPGALALQELAFAAAHHCADALDDGGTFAVLALDPDSRPETGLFTGLVRALAADLPKTLVYAVVTDADDLPTALAQLAREHARDRHLHVAHYRAGLRHEAVLTPEPDRPAPRELPPAPVIVATGGGRGITAELVDQLARRTAPAAIWLLGSGPETVEDLPADRPSALRELMARYPGEKIGALNRRYNRMLQAVERRRTVTLLQDRYGAARVHYRQCDVTDSEAVRAIADEIGAADIVIHGAGLERASALRRKTPVEFRSVRDVKVRGWLNLRDAFAPREPALWLTISSVTTVVARPGEADYISANEFLTRATAVARAAGEDAHALVSGLWAESGMVTHTQVQDEYLAREDNFTHLDDDLGRRYFATELTRRRTDAATTVWLGETEWRMLATTAPALRAAGERRGAFLPGEPDHRPDGTAAWELTLSLDDHPWLRDHRVDDRPTLPGTFIMELAAEAATAVGTGRPTAITDAVFSRFIRAAEEQWPRRLVVTAHSIDDTVDVVVSSPPRGPVPAQELTRMTVHLGDGHPVGRPAVAEDPHEVPATDAYARADSPVRLMGAFDSLRDLRTGSASLHLPRELGSMAEFLLPALAMDSLLRATAATAGDDGPIPVPVRIDRFDIHTAANDTALPTPVRLLSGAGRCEAVDADGRLLFAFTGLTTRDKRAAVRLSEAGKGPR</sequence>
<feature type="active site" description="Proton donor; for dehydratase activity" evidence="3">
    <location>
        <position position="1422"/>
    </location>
</feature>
<dbReference type="InterPro" id="IPR049552">
    <property type="entry name" value="PKS_DH_N"/>
</dbReference>
<dbReference type="PANTHER" id="PTHR43775">
    <property type="entry name" value="FATTY ACID SYNTHASE"/>
    <property type="match status" value="1"/>
</dbReference>
<dbReference type="OrthoDB" id="4490964at2"/>
<dbReference type="Pfam" id="PF21089">
    <property type="entry name" value="PKS_DH_N"/>
    <property type="match status" value="1"/>
</dbReference>
<feature type="active site" description="Proton acceptor; for dehydratase activity" evidence="3">
    <location>
        <position position="1265"/>
    </location>
</feature>
<organism evidence="7 8">
    <name type="scientific">Streptomyces smaragdinus</name>
    <dbReference type="NCBI Taxonomy" id="2585196"/>
    <lineage>
        <taxon>Bacteria</taxon>
        <taxon>Bacillati</taxon>
        <taxon>Actinomycetota</taxon>
        <taxon>Actinomycetes</taxon>
        <taxon>Kitasatosporales</taxon>
        <taxon>Streptomycetaceae</taxon>
        <taxon>Streptomyces</taxon>
    </lineage>
</organism>
<evidence type="ECO:0000313" key="7">
    <source>
        <dbReference type="EMBL" id="MQY14771.1"/>
    </source>
</evidence>
<feature type="domain" description="PKS/mFAS DH" evidence="6">
    <location>
        <begin position="1229"/>
        <end position="1498"/>
    </location>
</feature>
<name>A0A7K0CMY6_9ACTN</name>
<dbReference type="SMART" id="SM00825">
    <property type="entry name" value="PKS_KS"/>
    <property type="match status" value="1"/>
</dbReference>
<dbReference type="InterPro" id="IPR020807">
    <property type="entry name" value="PKS_DH"/>
</dbReference>
<feature type="region of interest" description="C-terminal hotdog fold" evidence="3">
    <location>
        <begin position="1367"/>
        <end position="1498"/>
    </location>
</feature>
<evidence type="ECO:0000259" key="5">
    <source>
        <dbReference type="PROSITE" id="PS52004"/>
    </source>
</evidence>
<dbReference type="SMART" id="SM00826">
    <property type="entry name" value="PKS_DH"/>
    <property type="match status" value="1"/>
</dbReference>
<reference evidence="7 8" key="1">
    <citation type="submission" date="2019-10" db="EMBL/GenBank/DDBJ databases">
        <title>Streptomyces smaragdinus sp. nov. and Streptomyces fabii sp. nov., isolated from the gut of fungus growing-termite Macrotermes natalensis.</title>
        <authorList>
            <person name="Schwitalla J."/>
            <person name="Benndorf R."/>
            <person name="Martin K."/>
            <person name="De Beer W."/>
            <person name="Kaster A.-K."/>
            <person name="Vollmers J."/>
            <person name="Poulsen M."/>
            <person name="Beemelmanns C."/>
        </authorList>
    </citation>
    <scope>NUCLEOTIDE SEQUENCE [LARGE SCALE GENOMIC DNA]</scope>
    <source>
        <strain evidence="7 8">RB5</strain>
    </source>
</reference>
<dbReference type="InterPro" id="IPR036291">
    <property type="entry name" value="NAD(P)-bd_dom_sf"/>
</dbReference>
<dbReference type="EMBL" id="WEGJ01000024">
    <property type="protein sequence ID" value="MQY14771.1"/>
    <property type="molecule type" value="Genomic_DNA"/>
</dbReference>
<dbReference type="InterPro" id="IPR014031">
    <property type="entry name" value="Ketoacyl_synth_C"/>
</dbReference>
<dbReference type="Pfam" id="PF00109">
    <property type="entry name" value="ketoacyl-synt"/>
    <property type="match status" value="2"/>
</dbReference>